<dbReference type="AlphaFoldDB" id="A0A2P1QY84"/>
<evidence type="ECO:0000313" key="1">
    <source>
        <dbReference type="EMBL" id="AVQ13860.1"/>
    </source>
</evidence>
<organism evidence="1 2">
    <name type="scientific">Leptospira santarosai</name>
    <dbReference type="NCBI Taxonomy" id="28183"/>
    <lineage>
        <taxon>Bacteria</taxon>
        <taxon>Pseudomonadati</taxon>
        <taxon>Spirochaetota</taxon>
        <taxon>Spirochaetia</taxon>
        <taxon>Leptospirales</taxon>
        <taxon>Leptospiraceae</taxon>
        <taxon>Leptospira</taxon>
    </lineage>
</organism>
<dbReference type="EMBL" id="CP027844">
    <property type="protein sequence ID" value="AVQ13860.1"/>
    <property type="molecule type" value="Genomic_DNA"/>
</dbReference>
<dbReference type="Proteomes" id="UP000033961">
    <property type="component" value="Chromosome II"/>
</dbReference>
<sequence>MRNGYEWIQKDFLESAGIFSDRISLEKMLTLHQEIDDIPLNIAGILYEFSTQEPEKYFNRIVASEVFLKLNNLFKENNEKFLTGFESAVKYYSLALKAYDYTMEIYKEYSKFPFDSRFKTNIFRIPMYLKLSEGHLYKIDL</sequence>
<name>A0A2P1QY84_9LEPT</name>
<accession>A0A2P1QY84</accession>
<gene>
    <name evidence="1" type="ORF">XB16_3584</name>
</gene>
<reference evidence="1 2" key="1">
    <citation type="journal article" date="2015" name="Genome Announc.">
        <title>Draft Genome Sequences of Leptospira santarosai Strains U160, U164, and U233, Isolated from Asymptomatic Cattle.</title>
        <authorList>
            <person name="Kremer F.S."/>
            <person name="Eslabao M.R."/>
            <person name="Provisor M."/>
            <person name="Woloski R.D."/>
            <person name="Ramires O.V."/>
            <person name="Moreno L.Z."/>
            <person name="Moreno A.M."/>
            <person name="Hamond C."/>
            <person name="Lilenbaum W."/>
            <person name="Dellagostin O.A."/>
        </authorList>
    </citation>
    <scope>NUCLEOTIDE SEQUENCE [LARGE SCALE GENOMIC DNA]</scope>
    <source>
        <strain evidence="1 2">U160</strain>
    </source>
</reference>
<protein>
    <submittedName>
        <fullName evidence="1">Calcineurin-like phosphoesterase family protein</fullName>
    </submittedName>
</protein>
<proteinExistence type="predicted"/>
<evidence type="ECO:0000313" key="2">
    <source>
        <dbReference type="Proteomes" id="UP000033961"/>
    </source>
</evidence>